<dbReference type="GO" id="GO:0016740">
    <property type="term" value="F:transferase activity"/>
    <property type="evidence" value="ECO:0007669"/>
    <property type="project" value="UniProtKB-KW"/>
</dbReference>
<keyword evidence="1" id="KW-0472">Membrane</keyword>
<dbReference type="AlphaFoldDB" id="A0A521EIK0"/>
<feature type="transmembrane region" description="Helical" evidence="1">
    <location>
        <begin position="268"/>
        <end position="285"/>
    </location>
</feature>
<feature type="domain" description="Glycosyltransferase 2-like" evidence="2">
    <location>
        <begin position="6"/>
        <end position="127"/>
    </location>
</feature>
<keyword evidence="3" id="KW-0808">Transferase</keyword>
<proteinExistence type="predicted"/>
<organism evidence="3 4">
    <name type="scientific">Pedobacter westerhofensis</name>
    <dbReference type="NCBI Taxonomy" id="425512"/>
    <lineage>
        <taxon>Bacteria</taxon>
        <taxon>Pseudomonadati</taxon>
        <taxon>Bacteroidota</taxon>
        <taxon>Sphingobacteriia</taxon>
        <taxon>Sphingobacteriales</taxon>
        <taxon>Sphingobacteriaceae</taxon>
        <taxon>Pedobacter</taxon>
    </lineage>
</organism>
<dbReference type="OrthoDB" id="786280at2"/>
<dbReference type="InterPro" id="IPR050834">
    <property type="entry name" value="Glycosyltransf_2"/>
</dbReference>
<dbReference type="EMBL" id="FXTN01000008">
    <property type="protein sequence ID" value="SMO83738.1"/>
    <property type="molecule type" value="Genomic_DNA"/>
</dbReference>
<evidence type="ECO:0000313" key="3">
    <source>
        <dbReference type="EMBL" id="SMO83738.1"/>
    </source>
</evidence>
<evidence type="ECO:0000259" key="2">
    <source>
        <dbReference type="Pfam" id="PF00535"/>
    </source>
</evidence>
<dbReference type="PANTHER" id="PTHR43685">
    <property type="entry name" value="GLYCOSYLTRANSFERASE"/>
    <property type="match status" value="1"/>
</dbReference>
<keyword evidence="1" id="KW-1133">Transmembrane helix</keyword>
<evidence type="ECO:0000256" key="1">
    <source>
        <dbReference type="SAM" id="Phobius"/>
    </source>
</evidence>
<evidence type="ECO:0000313" key="4">
    <source>
        <dbReference type="Proteomes" id="UP000320300"/>
    </source>
</evidence>
<accession>A0A521EIK0</accession>
<keyword evidence="4" id="KW-1185">Reference proteome</keyword>
<name>A0A521EIK0_9SPHI</name>
<dbReference type="Gene3D" id="3.90.550.10">
    <property type="entry name" value="Spore Coat Polysaccharide Biosynthesis Protein SpsA, Chain A"/>
    <property type="match status" value="1"/>
</dbReference>
<dbReference type="CDD" id="cd00761">
    <property type="entry name" value="Glyco_tranf_GTA_type"/>
    <property type="match status" value="1"/>
</dbReference>
<sequence>MTKGVTIIICTYNGAERLGKTIEYIAQQSLTDIPWEVILVDNASTDNSSATGQSEWDKYELSHVSFRLISEPKPGKLYALQKAIQAARYEYLITCDDDNWLAPDYAKRIYDTFELTPEVAAIGGRGIPVTEGKPLPDWFKDYEVVYAVGPQAKKHGIMPVRSILWGAGLSTRKSVYLEMYKTFPSFLIEHDTDIIFAEDTEYCLRLILKGYRLFYDAGLVYHHFIADYKLDVKRRDAYLGRFKDANVVLRKYYAAMRAKLKTKGRPDIWFLLLIITPFNYIFSFSRKRAEKARNTLFHMLPFGIKSDPISTRIKEFIKE</sequence>
<dbReference type="RefSeq" id="WP_142529338.1">
    <property type="nucleotide sequence ID" value="NZ_CBCSJO010000008.1"/>
</dbReference>
<protein>
    <submittedName>
        <fullName evidence="3">Glycosyl transferase family 2</fullName>
    </submittedName>
</protein>
<dbReference type="PANTHER" id="PTHR43685:SF2">
    <property type="entry name" value="GLYCOSYLTRANSFERASE 2-LIKE DOMAIN-CONTAINING PROTEIN"/>
    <property type="match status" value="1"/>
</dbReference>
<reference evidence="3 4" key="1">
    <citation type="submission" date="2017-05" db="EMBL/GenBank/DDBJ databases">
        <authorList>
            <person name="Varghese N."/>
            <person name="Submissions S."/>
        </authorList>
    </citation>
    <scope>NUCLEOTIDE SEQUENCE [LARGE SCALE GENOMIC DNA]</scope>
    <source>
        <strain evidence="3 4">DSM 19036</strain>
    </source>
</reference>
<gene>
    <name evidence="3" type="ORF">SAMN06265348_108191</name>
</gene>
<dbReference type="InterPro" id="IPR001173">
    <property type="entry name" value="Glyco_trans_2-like"/>
</dbReference>
<dbReference type="Proteomes" id="UP000320300">
    <property type="component" value="Unassembled WGS sequence"/>
</dbReference>
<dbReference type="InterPro" id="IPR029044">
    <property type="entry name" value="Nucleotide-diphossugar_trans"/>
</dbReference>
<dbReference type="SUPFAM" id="SSF53448">
    <property type="entry name" value="Nucleotide-diphospho-sugar transferases"/>
    <property type="match status" value="1"/>
</dbReference>
<dbReference type="Pfam" id="PF00535">
    <property type="entry name" value="Glycos_transf_2"/>
    <property type="match status" value="1"/>
</dbReference>
<keyword evidence="1" id="KW-0812">Transmembrane</keyword>